<proteinExistence type="predicted"/>
<comment type="caution">
    <text evidence="1">The sequence shown here is derived from an EMBL/GenBank/DDBJ whole genome shotgun (WGS) entry which is preliminary data.</text>
</comment>
<name>A0A016TMT9_9BILA</name>
<evidence type="ECO:0008006" key="3">
    <source>
        <dbReference type="Google" id="ProtNLM"/>
    </source>
</evidence>
<gene>
    <name evidence="1" type="primary">Acey_s0090.g2372</name>
    <name evidence="1" type="ORF">Y032_0090g2372</name>
</gene>
<evidence type="ECO:0000313" key="2">
    <source>
        <dbReference type="Proteomes" id="UP000024635"/>
    </source>
</evidence>
<dbReference type="PANTHER" id="PTHR19446">
    <property type="entry name" value="REVERSE TRANSCRIPTASES"/>
    <property type="match status" value="1"/>
</dbReference>
<dbReference type="OrthoDB" id="418748at2759"/>
<reference evidence="2" key="1">
    <citation type="journal article" date="2015" name="Nat. Genet.">
        <title>The genome and transcriptome of the zoonotic hookworm Ancylostoma ceylanicum identify infection-specific gene families.</title>
        <authorList>
            <person name="Schwarz E.M."/>
            <person name="Hu Y."/>
            <person name="Antoshechkin I."/>
            <person name="Miller M.M."/>
            <person name="Sternberg P.W."/>
            <person name="Aroian R.V."/>
        </authorList>
    </citation>
    <scope>NUCLEOTIDE SEQUENCE</scope>
    <source>
        <strain evidence="2">HY135</strain>
    </source>
</reference>
<dbReference type="AlphaFoldDB" id="A0A016TMT9"/>
<dbReference type="Proteomes" id="UP000024635">
    <property type="component" value="Unassembled WGS sequence"/>
</dbReference>
<evidence type="ECO:0000313" key="1">
    <source>
        <dbReference type="EMBL" id="EYC04025.1"/>
    </source>
</evidence>
<dbReference type="EMBL" id="JARK01001426">
    <property type="protein sequence ID" value="EYC04025.1"/>
    <property type="molecule type" value="Genomic_DNA"/>
</dbReference>
<accession>A0A016TMT9</accession>
<protein>
    <recommendedName>
        <fullName evidence="3">Reverse transcriptase domain-containing protein</fullName>
    </recommendedName>
</protein>
<organism evidence="1 2">
    <name type="scientific">Ancylostoma ceylanicum</name>
    <dbReference type="NCBI Taxonomy" id="53326"/>
    <lineage>
        <taxon>Eukaryota</taxon>
        <taxon>Metazoa</taxon>
        <taxon>Ecdysozoa</taxon>
        <taxon>Nematoda</taxon>
        <taxon>Chromadorea</taxon>
        <taxon>Rhabditida</taxon>
        <taxon>Rhabditina</taxon>
        <taxon>Rhabditomorpha</taxon>
        <taxon>Strongyloidea</taxon>
        <taxon>Ancylostomatidae</taxon>
        <taxon>Ancylostomatinae</taxon>
        <taxon>Ancylostoma</taxon>
    </lineage>
</organism>
<sequence length="134" mass="15410">MKKMRVGRATGPDCVPVEVWKSLCEPCLNWLTKFVNNIARSARIPKVWRDSIILLIFKSEGDVMDVTNYKGIKLIAHTMEIYERLVDMRLREVVETASDQFGFVPERLSIDAISLPGKLWKSTAKRTSRVKSHF</sequence>
<keyword evidence="2" id="KW-1185">Reference proteome</keyword>